<name>A0A9W9LV24_9EURO</name>
<dbReference type="Pfam" id="PF14027">
    <property type="entry name" value="Questin_oxidase"/>
    <property type="match status" value="1"/>
</dbReference>
<organism evidence="2 3">
    <name type="scientific">Penicillium canariense</name>
    <dbReference type="NCBI Taxonomy" id="189055"/>
    <lineage>
        <taxon>Eukaryota</taxon>
        <taxon>Fungi</taxon>
        <taxon>Dikarya</taxon>
        <taxon>Ascomycota</taxon>
        <taxon>Pezizomycotina</taxon>
        <taxon>Eurotiomycetes</taxon>
        <taxon>Eurotiomycetidae</taxon>
        <taxon>Eurotiales</taxon>
        <taxon>Aspergillaceae</taxon>
        <taxon>Penicillium</taxon>
    </lineage>
</organism>
<evidence type="ECO:0000256" key="1">
    <source>
        <dbReference type="ARBA" id="ARBA00023002"/>
    </source>
</evidence>
<dbReference type="PANTHER" id="PTHR35870">
    <property type="entry name" value="PROTEIN, PUTATIVE (AFU_ORTHOLOGUE AFUA_5G03330)-RELATED"/>
    <property type="match status" value="1"/>
</dbReference>
<comment type="caution">
    <text evidence="2">The sequence shown here is derived from an EMBL/GenBank/DDBJ whole genome shotgun (WGS) entry which is preliminary data.</text>
</comment>
<gene>
    <name evidence="2" type="ORF">N7482_003047</name>
</gene>
<sequence length="426" mass="48504">MTGESSVRLPSPAACLQELDPVPILDGSVSPEEGNKLEELLEEGHATTAPLRNPKLIFHNHLPHVLGSAYALGANIDQLDELYEHEIKGLVHSDDVEMPGDSITPPKWRDFLNRKSHTVEYVKFFDEEIRSHNNDWKPVLEKYLFTDEEPLINGFVGGLGHPFIHLAYAWELQSSTVASEALSLGCTEYFGLHGLLDHYPPDNSTFKTTSLADVIKKVHDDERLDGLFTDPGITNMGVLLEKRFDVLLEHWNAWEATDPLQQLEHCCDVSMLLAFGTGSRELKYDFFLMHTMTVAHAVRVLWHFLPKERHACILRQYALFVIMIYICQLKPTFDVHIIDSIDSVSLDGRDWDFVVSQALTHTWYKDAHFFKAVRGPKVFEKTYGTKDNFYLKAAAKFVDEFDGWEGFGLGVEGFIPSRDGYIYTQR</sequence>
<dbReference type="Proteomes" id="UP001149163">
    <property type="component" value="Unassembled WGS sequence"/>
</dbReference>
<accession>A0A9W9LV24</accession>
<dbReference type="InterPro" id="IPR025337">
    <property type="entry name" value="Questin_oxidase-like"/>
</dbReference>
<dbReference type="OrthoDB" id="10265971at2759"/>
<evidence type="ECO:0000313" key="3">
    <source>
        <dbReference type="Proteomes" id="UP001149163"/>
    </source>
</evidence>
<keyword evidence="1" id="KW-0560">Oxidoreductase</keyword>
<reference evidence="2" key="1">
    <citation type="submission" date="2022-11" db="EMBL/GenBank/DDBJ databases">
        <authorList>
            <person name="Petersen C."/>
        </authorList>
    </citation>
    <scope>NUCLEOTIDE SEQUENCE</scope>
    <source>
        <strain evidence="2">IBT 26290</strain>
    </source>
</reference>
<dbReference type="RefSeq" id="XP_056548778.1">
    <property type="nucleotide sequence ID" value="XM_056685172.1"/>
</dbReference>
<keyword evidence="3" id="KW-1185">Reference proteome</keyword>
<protein>
    <submittedName>
        <fullName evidence="2">Uncharacterized protein</fullName>
    </submittedName>
</protein>
<dbReference type="GO" id="GO:0016491">
    <property type="term" value="F:oxidoreductase activity"/>
    <property type="evidence" value="ECO:0007669"/>
    <property type="project" value="UniProtKB-KW"/>
</dbReference>
<reference evidence="2" key="2">
    <citation type="journal article" date="2023" name="IMA Fungus">
        <title>Comparative genomic study of the Penicillium genus elucidates a diverse pangenome and 15 lateral gene transfer events.</title>
        <authorList>
            <person name="Petersen C."/>
            <person name="Sorensen T."/>
            <person name="Nielsen M.R."/>
            <person name="Sondergaard T.E."/>
            <person name="Sorensen J.L."/>
            <person name="Fitzpatrick D.A."/>
            <person name="Frisvad J.C."/>
            <person name="Nielsen K.L."/>
        </authorList>
    </citation>
    <scope>NUCLEOTIDE SEQUENCE</scope>
    <source>
        <strain evidence="2">IBT 26290</strain>
    </source>
</reference>
<dbReference type="AlphaFoldDB" id="A0A9W9LV24"/>
<evidence type="ECO:0000313" key="2">
    <source>
        <dbReference type="EMBL" id="KAJ5177170.1"/>
    </source>
</evidence>
<proteinExistence type="predicted"/>
<dbReference type="PANTHER" id="PTHR35870:SF6">
    <property type="entry name" value="MGS207 PROTEIN"/>
    <property type="match status" value="1"/>
</dbReference>
<dbReference type="GeneID" id="81424348"/>
<dbReference type="EMBL" id="JAPQKN010000001">
    <property type="protein sequence ID" value="KAJ5177170.1"/>
    <property type="molecule type" value="Genomic_DNA"/>
</dbReference>